<proteinExistence type="predicted"/>
<name>A0A9P0N894_SPOLI</name>
<dbReference type="GO" id="GO:0005694">
    <property type="term" value="C:chromosome"/>
    <property type="evidence" value="ECO:0007669"/>
    <property type="project" value="InterPro"/>
</dbReference>
<protein>
    <submittedName>
        <fullName evidence="1">Uncharacterized protein</fullName>
    </submittedName>
</protein>
<accession>A0A9P0N894</accession>
<evidence type="ECO:0000313" key="2">
    <source>
        <dbReference type="Proteomes" id="UP001153321"/>
    </source>
</evidence>
<dbReference type="Gene3D" id="3.40.1360.10">
    <property type="match status" value="2"/>
</dbReference>
<sequence>MDLMNTELLAFTKDLPLNAESVFKQDSKLAAAIDKLCSNQKKLMGAVEILSLPERKLDFGEVQELLKGSKVEKGAHKPPHVHLKETNDERRLLIKKVEQILDDINKRAESGDTPKLVIRNQKLWSNCVYDLDRELFYQNVMRLRNQCNLDLAVRDVCCLLETPPWTLGIVATAKGLIAGPLTLHLRDGNVVDCMAPGGVLIPQDIVGIKEFQSTAKYILVVEKDAIFQKLLDEGALLRLGPVIIITSQSHLSSSLACSSLVMLGARHSDVMTLAPTEARLPLTELDKRKIENLLKRPYLNNSQVARSCNNTPLMKLKSEPAKRKSFNVNEAVRSLDLALGRLKKSKLVNGEYASSRGLNPAAQGASDMFMDMCSSSTFRPGTENASLMSMNFSHYELMRNVSRSNCNSDGAFSGTTCSARLSAADVDVKDEHLERYFRSVEMWSRNYRDPPSSMHLDLPDK</sequence>
<dbReference type="AlphaFoldDB" id="A0A9P0N894"/>
<dbReference type="EMBL" id="LR824536">
    <property type="protein sequence ID" value="CAH1645051.1"/>
    <property type="molecule type" value="Genomic_DNA"/>
</dbReference>
<dbReference type="PANTHER" id="PTHR10848">
    <property type="entry name" value="MEIOTIC RECOMBINATION PROTEIN SPO11"/>
    <property type="match status" value="1"/>
</dbReference>
<organism evidence="1 2">
    <name type="scientific">Spodoptera littoralis</name>
    <name type="common">Egyptian cotton leafworm</name>
    <dbReference type="NCBI Taxonomy" id="7109"/>
    <lineage>
        <taxon>Eukaryota</taxon>
        <taxon>Metazoa</taxon>
        <taxon>Ecdysozoa</taxon>
        <taxon>Arthropoda</taxon>
        <taxon>Hexapoda</taxon>
        <taxon>Insecta</taxon>
        <taxon>Pterygota</taxon>
        <taxon>Neoptera</taxon>
        <taxon>Endopterygota</taxon>
        <taxon>Lepidoptera</taxon>
        <taxon>Glossata</taxon>
        <taxon>Ditrysia</taxon>
        <taxon>Noctuoidea</taxon>
        <taxon>Noctuidae</taxon>
        <taxon>Amphipyrinae</taxon>
        <taxon>Spodoptera</taxon>
    </lineage>
</organism>
<dbReference type="InterPro" id="IPR036078">
    <property type="entry name" value="Spo11/TopoVI_A_sf"/>
</dbReference>
<dbReference type="GO" id="GO:0003918">
    <property type="term" value="F:DNA topoisomerase type II (double strand cut, ATP-hydrolyzing) activity"/>
    <property type="evidence" value="ECO:0007669"/>
    <property type="project" value="InterPro"/>
</dbReference>
<reference evidence="1" key="1">
    <citation type="submission" date="2022-02" db="EMBL/GenBank/DDBJ databases">
        <authorList>
            <person name="King R."/>
        </authorList>
    </citation>
    <scope>NUCLEOTIDE SEQUENCE</scope>
</reference>
<gene>
    <name evidence="1" type="ORF">SPLIT_LOCUS10404</name>
</gene>
<dbReference type="SUPFAM" id="SSF56726">
    <property type="entry name" value="DNA topoisomerase IV, alpha subunit"/>
    <property type="match status" value="1"/>
</dbReference>
<dbReference type="InterPro" id="IPR002815">
    <property type="entry name" value="Spo11/TopoVI_A"/>
</dbReference>
<dbReference type="PANTHER" id="PTHR10848:SF0">
    <property type="entry name" value="MEIOTIC RECOMBINATION PROTEIN SPO11"/>
    <property type="match status" value="1"/>
</dbReference>
<keyword evidence="2" id="KW-1185">Reference proteome</keyword>
<dbReference type="GO" id="GO:0003677">
    <property type="term" value="F:DNA binding"/>
    <property type="evidence" value="ECO:0007669"/>
    <property type="project" value="InterPro"/>
</dbReference>
<evidence type="ECO:0000313" key="1">
    <source>
        <dbReference type="EMBL" id="CAH1645051.1"/>
    </source>
</evidence>
<dbReference type="Proteomes" id="UP001153321">
    <property type="component" value="Chromosome 5"/>
</dbReference>
<dbReference type="PRINTS" id="PR01550">
    <property type="entry name" value="TOP6AFAMILY"/>
</dbReference>